<comment type="similarity">
    <text evidence="1">Belongs to the glycosyl hydrolase 32 family.</text>
</comment>
<evidence type="ECO:0000256" key="3">
    <source>
        <dbReference type="ARBA" id="ARBA00023295"/>
    </source>
</evidence>
<dbReference type="InterPro" id="IPR001362">
    <property type="entry name" value="Glyco_hydro_32"/>
</dbReference>
<dbReference type="PANTHER" id="PTHR42800">
    <property type="entry name" value="EXOINULINASE INUD (AFU_ORTHOLOGUE AFUA_5G00480)"/>
    <property type="match status" value="1"/>
</dbReference>
<dbReference type="InterPro" id="IPR013148">
    <property type="entry name" value="Glyco_hydro_32_N"/>
</dbReference>
<gene>
    <name evidence="5" type="ORF">IAG03_04365</name>
</gene>
<dbReference type="CDD" id="cd18622">
    <property type="entry name" value="GH32_Inu-like"/>
    <property type="match status" value="1"/>
</dbReference>
<dbReference type="EMBL" id="JACRSN010000005">
    <property type="protein sequence ID" value="MBC8533246.1"/>
    <property type="molecule type" value="Genomic_DNA"/>
</dbReference>
<evidence type="ECO:0000313" key="5">
    <source>
        <dbReference type="EMBL" id="MBC8533246.1"/>
    </source>
</evidence>
<reference evidence="5" key="1">
    <citation type="submission" date="2020-08" db="EMBL/GenBank/DDBJ databases">
        <title>Genome public.</title>
        <authorList>
            <person name="Liu C."/>
            <person name="Sun Q."/>
        </authorList>
    </citation>
    <scope>NUCLEOTIDE SEQUENCE</scope>
    <source>
        <strain evidence="5">NSJ-40</strain>
    </source>
</reference>
<name>A0A926D8M1_9FIRM</name>
<dbReference type="Pfam" id="PF00251">
    <property type="entry name" value="Glyco_hydro_32N"/>
    <property type="match status" value="1"/>
</dbReference>
<dbReference type="SUPFAM" id="SSF75005">
    <property type="entry name" value="Arabinanase/levansucrase/invertase"/>
    <property type="match status" value="1"/>
</dbReference>
<dbReference type="GO" id="GO:0004575">
    <property type="term" value="F:sucrose alpha-glucosidase activity"/>
    <property type="evidence" value="ECO:0007669"/>
    <property type="project" value="TreeGrafter"/>
</dbReference>
<dbReference type="SUPFAM" id="SSF49899">
    <property type="entry name" value="Concanavalin A-like lectins/glucanases"/>
    <property type="match status" value="1"/>
</dbReference>
<keyword evidence="6" id="KW-1185">Reference proteome</keyword>
<dbReference type="Proteomes" id="UP000651482">
    <property type="component" value="Unassembled WGS sequence"/>
</dbReference>
<dbReference type="Gene3D" id="2.115.10.20">
    <property type="entry name" value="Glycosyl hydrolase domain, family 43"/>
    <property type="match status" value="1"/>
</dbReference>
<feature type="domain" description="Glycosyl hydrolase family 32 N-terminal" evidence="4">
    <location>
        <begin position="11"/>
        <end position="304"/>
    </location>
</feature>
<evidence type="ECO:0000259" key="4">
    <source>
        <dbReference type="Pfam" id="PF00251"/>
    </source>
</evidence>
<sequence>MENAKAYPKFHFCPKSGWMNDPNGLMYLNGQYHMFFQYQPFSTEFGNMHWGHASTKDFIHWNHLPIALYPDTDGCIYSGSAAEIQTENGQNQIMAIYAHHGYDPEGTESIHIAFSLDKINFTPYEGNPVIFMPQYKYFRDPYLFQCPNETFWRLAVSTGNMILFLVSEDLIHWNETGRFIRKEDDIVGLWECPQLCRVKYEDTFKWVLIISHGMEAENGGSRTRYFIGSFNGYTFIDETPGSTSKWVDFGPDSYAGAFFRNTEDHPVFIAWMSNWAYAKNIPADGYRGVMSLPVSVSLTKENEFLLSFQPVSNLLKVFSEPQPLPDQQVAALPDAVCLEISAKNGSVAILKDIQGRELLCFGIDSDGYIFLNRSGESARTIPHFEGSFTSSIKNCSDHMCVFIDRNTFELFANGGHSKCSALFFSDSPLILWFQDMKIQKRDYTAISED</sequence>
<dbReference type="InterPro" id="IPR018053">
    <property type="entry name" value="Glyco_hydro_32_AS"/>
</dbReference>
<dbReference type="InterPro" id="IPR013320">
    <property type="entry name" value="ConA-like_dom_sf"/>
</dbReference>
<dbReference type="GO" id="GO:0005737">
    <property type="term" value="C:cytoplasm"/>
    <property type="evidence" value="ECO:0007669"/>
    <property type="project" value="TreeGrafter"/>
</dbReference>
<evidence type="ECO:0000256" key="2">
    <source>
        <dbReference type="ARBA" id="ARBA00022801"/>
    </source>
</evidence>
<dbReference type="PROSITE" id="PS00609">
    <property type="entry name" value="GLYCOSYL_HYDROL_F32"/>
    <property type="match status" value="1"/>
</dbReference>
<keyword evidence="3" id="KW-0326">Glycosidase</keyword>
<dbReference type="InterPro" id="IPR023296">
    <property type="entry name" value="Glyco_hydro_beta-prop_sf"/>
</dbReference>
<evidence type="ECO:0000313" key="6">
    <source>
        <dbReference type="Proteomes" id="UP000651482"/>
    </source>
</evidence>
<comment type="caution">
    <text evidence="5">The sequence shown here is derived from an EMBL/GenBank/DDBJ whole genome shotgun (WGS) entry which is preliminary data.</text>
</comment>
<dbReference type="Gene3D" id="2.60.120.560">
    <property type="entry name" value="Exo-inulinase, domain 1"/>
    <property type="match status" value="1"/>
</dbReference>
<proteinExistence type="inferred from homology"/>
<dbReference type="AlphaFoldDB" id="A0A926D8M1"/>
<protein>
    <submittedName>
        <fullName evidence="5">Glycoside hydrolase family 32 protein</fullName>
    </submittedName>
</protein>
<dbReference type="GO" id="GO:0005987">
    <property type="term" value="P:sucrose catabolic process"/>
    <property type="evidence" value="ECO:0007669"/>
    <property type="project" value="TreeGrafter"/>
</dbReference>
<keyword evidence="2 5" id="KW-0378">Hydrolase</keyword>
<dbReference type="RefSeq" id="WP_249318595.1">
    <property type="nucleotide sequence ID" value="NZ_JACRSN010000005.1"/>
</dbReference>
<dbReference type="SMART" id="SM00640">
    <property type="entry name" value="Glyco_32"/>
    <property type="match status" value="1"/>
</dbReference>
<dbReference type="PANTHER" id="PTHR42800:SF1">
    <property type="entry name" value="EXOINULINASE INUD (AFU_ORTHOLOGUE AFUA_5G00480)"/>
    <property type="match status" value="1"/>
</dbReference>
<organism evidence="5 6">
    <name type="scientific">Yeguia hominis</name>
    <dbReference type="NCBI Taxonomy" id="2763662"/>
    <lineage>
        <taxon>Bacteria</taxon>
        <taxon>Bacillati</taxon>
        <taxon>Bacillota</taxon>
        <taxon>Clostridia</taxon>
        <taxon>Eubacteriales</taxon>
        <taxon>Yeguiaceae</taxon>
        <taxon>Yeguia</taxon>
    </lineage>
</organism>
<evidence type="ECO:0000256" key="1">
    <source>
        <dbReference type="ARBA" id="ARBA00009902"/>
    </source>
</evidence>
<accession>A0A926D8M1</accession>